<dbReference type="OrthoDB" id="9798201at2"/>
<comment type="caution">
    <text evidence="3">The sequence shown here is derived from an EMBL/GenBank/DDBJ whole genome shotgun (WGS) entry which is preliminary data.</text>
</comment>
<reference evidence="3 4" key="1">
    <citation type="submission" date="2018-08" db="EMBL/GenBank/DDBJ databases">
        <title>Isolation, diversity and antifungal activity of Actinobacteria from wheat.</title>
        <authorList>
            <person name="Han C."/>
        </authorList>
    </citation>
    <scope>NUCLEOTIDE SEQUENCE [LARGE SCALE GENOMIC DNA]</scope>
    <source>
        <strain evidence="3 4">NEAU-YY421</strain>
    </source>
</reference>
<keyword evidence="4" id="KW-1185">Reference proteome</keyword>
<evidence type="ECO:0000256" key="1">
    <source>
        <dbReference type="ARBA" id="ARBA00023251"/>
    </source>
</evidence>
<accession>A0A372M7L8</accession>
<dbReference type="RefSeq" id="WP_128555558.1">
    <property type="nucleotide sequence ID" value="NZ_QUAK01000051.1"/>
</dbReference>
<feature type="domain" description="Glyoxalase/fosfomycin resistance/dioxygenase" evidence="2">
    <location>
        <begin position="9"/>
        <end position="118"/>
    </location>
</feature>
<evidence type="ECO:0000259" key="2">
    <source>
        <dbReference type="Pfam" id="PF00903"/>
    </source>
</evidence>
<dbReference type="EMBL" id="QUAK01000051">
    <property type="protein sequence ID" value="RFU86948.1"/>
    <property type="molecule type" value="Genomic_DNA"/>
</dbReference>
<evidence type="ECO:0000313" key="4">
    <source>
        <dbReference type="Proteomes" id="UP000263094"/>
    </source>
</evidence>
<evidence type="ECO:0000313" key="3">
    <source>
        <dbReference type="EMBL" id="RFU86948.1"/>
    </source>
</evidence>
<dbReference type="InterPro" id="IPR000335">
    <property type="entry name" value="Bleomycin-R"/>
</dbReference>
<dbReference type="Proteomes" id="UP000263094">
    <property type="component" value="Unassembled WGS sequence"/>
</dbReference>
<organism evidence="3 4">
    <name type="scientific">Streptomyces triticagri</name>
    <dbReference type="NCBI Taxonomy" id="2293568"/>
    <lineage>
        <taxon>Bacteria</taxon>
        <taxon>Bacillati</taxon>
        <taxon>Actinomycetota</taxon>
        <taxon>Actinomycetes</taxon>
        <taxon>Kitasatosporales</taxon>
        <taxon>Streptomycetaceae</taxon>
        <taxon>Streptomyces</taxon>
    </lineage>
</organism>
<dbReference type="SUPFAM" id="SSF54593">
    <property type="entry name" value="Glyoxalase/Bleomycin resistance protein/Dihydroxybiphenyl dioxygenase"/>
    <property type="match status" value="1"/>
</dbReference>
<keyword evidence="1" id="KW-0046">Antibiotic resistance</keyword>
<dbReference type="Pfam" id="PF00903">
    <property type="entry name" value="Glyoxalase"/>
    <property type="match status" value="1"/>
</dbReference>
<dbReference type="GO" id="GO:0046677">
    <property type="term" value="P:response to antibiotic"/>
    <property type="evidence" value="ECO:0007669"/>
    <property type="project" value="UniProtKB-KW"/>
</dbReference>
<dbReference type="InterPro" id="IPR004360">
    <property type="entry name" value="Glyas_Fos-R_dOase_dom"/>
</dbReference>
<dbReference type="CDD" id="cd08349">
    <property type="entry name" value="BLMA_like"/>
    <property type="match status" value="1"/>
</dbReference>
<dbReference type="AlphaFoldDB" id="A0A372M7L8"/>
<protein>
    <submittedName>
        <fullName evidence="3">VOC family protein</fullName>
    </submittedName>
</protein>
<dbReference type="InterPro" id="IPR029068">
    <property type="entry name" value="Glyas_Bleomycin-R_OHBP_Dase"/>
</dbReference>
<sequence>MDAYAVPILPSRDLAETQEFYARLGFEQRGEYVEQYGYLIVARGTVELHFTHEPDMDPLSTAGACYVHVPDADALHGEWESLGIRADPATGSRLVPPTDTDYGLREFALVDRSGNLLRIGSPAGH</sequence>
<gene>
    <name evidence="3" type="ORF">DY218_09920</name>
</gene>
<name>A0A372M7L8_9ACTN</name>
<dbReference type="Gene3D" id="3.10.180.10">
    <property type="entry name" value="2,3-Dihydroxybiphenyl 1,2-Dioxygenase, domain 1"/>
    <property type="match status" value="1"/>
</dbReference>
<proteinExistence type="predicted"/>